<feature type="region of interest" description="Disordered" evidence="1">
    <location>
        <begin position="23"/>
        <end position="49"/>
    </location>
</feature>
<evidence type="ECO:0000313" key="2">
    <source>
        <dbReference type="EMBL" id="WCO66363.1"/>
    </source>
</evidence>
<accession>A0AAE9Y8E0</accession>
<dbReference type="EMBL" id="CP116942">
    <property type="protein sequence ID" value="WCO66363.1"/>
    <property type="molecule type" value="Genomic_DNA"/>
</dbReference>
<organism evidence="2 3">
    <name type="scientific">Iamia majanohamensis</name>
    <dbReference type="NCBI Taxonomy" id="467976"/>
    <lineage>
        <taxon>Bacteria</taxon>
        <taxon>Bacillati</taxon>
        <taxon>Actinomycetota</taxon>
        <taxon>Acidimicrobiia</taxon>
        <taxon>Acidimicrobiales</taxon>
        <taxon>Iamiaceae</taxon>
        <taxon>Iamia</taxon>
    </lineage>
</organism>
<feature type="compositionally biased region" description="Polar residues" evidence="1">
    <location>
        <begin position="34"/>
        <end position="46"/>
    </location>
</feature>
<reference evidence="2" key="1">
    <citation type="submission" date="2023-01" db="EMBL/GenBank/DDBJ databases">
        <title>The diversity of Class Acidimicrobiia in South China Sea sediment environments and the proposal of Iamia marina sp. nov., a novel species of the genus Iamia.</title>
        <authorList>
            <person name="He Y."/>
            <person name="Tian X."/>
        </authorList>
    </citation>
    <scope>NUCLEOTIDE SEQUENCE</scope>
    <source>
        <strain evidence="2">DSM 19957</strain>
    </source>
</reference>
<evidence type="ECO:0000256" key="1">
    <source>
        <dbReference type="SAM" id="MobiDB-lite"/>
    </source>
</evidence>
<dbReference type="Proteomes" id="UP001216390">
    <property type="component" value="Chromosome"/>
</dbReference>
<gene>
    <name evidence="2" type="ORF">PO878_17840</name>
</gene>
<dbReference type="KEGG" id="ima:PO878_17840"/>
<proteinExistence type="predicted"/>
<keyword evidence="3" id="KW-1185">Reference proteome</keyword>
<sequence>MGVVAAVLVAVLALALVGGGGDGGDPASGPAATTGPTSVPATSTSDPPGAVPQVAVGGTLERVGDDLVARVTVTNGGGEQVWVPIGPAGTPRPRLVPAAAGDGIVDLGLVVPPAPGEVEGVTPALTFRPVAPGATLDLDVTDAPPPPEALIDEAGRPVEITGYRLCVDAFADAALPVGAREAVEGTDDVTVAVAAIDGESSRTCGPDVPA</sequence>
<dbReference type="AlphaFoldDB" id="A0AAE9Y8E0"/>
<evidence type="ECO:0000313" key="3">
    <source>
        <dbReference type="Proteomes" id="UP001216390"/>
    </source>
</evidence>
<name>A0AAE9Y8E0_9ACTN</name>
<dbReference type="RefSeq" id="WP_272735886.1">
    <property type="nucleotide sequence ID" value="NZ_CP116942.1"/>
</dbReference>
<protein>
    <submittedName>
        <fullName evidence="2">Uncharacterized protein</fullName>
    </submittedName>
</protein>